<keyword evidence="1" id="KW-0812">Transmembrane</keyword>
<feature type="chain" id="PRO_5038012816" evidence="2">
    <location>
        <begin position="26"/>
        <end position="203"/>
    </location>
</feature>
<evidence type="ECO:0000313" key="4">
    <source>
        <dbReference type="Proteomes" id="UP000608594"/>
    </source>
</evidence>
<dbReference type="NCBIfam" id="TIGR03370">
    <property type="entry name" value="VPLPA-CTERM"/>
    <property type="match status" value="1"/>
</dbReference>
<keyword evidence="1" id="KW-0472">Membrane</keyword>
<evidence type="ECO:0000313" key="3">
    <source>
        <dbReference type="EMBL" id="MBC9245719.1"/>
    </source>
</evidence>
<protein>
    <submittedName>
        <fullName evidence="3">VPLPA-CTERM sorting domain-containing protein</fullName>
    </submittedName>
</protein>
<feature type="transmembrane region" description="Helical" evidence="1">
    <location>
        <begin position="177"/>
        <end position="196"/>
    </location>
</feature>
<reference evidence="3" key="1">
    <citation type="submission" date="2020-08" db="EMBL/GenBank/DDBJ databases">
        <title>Paracoccus amoyensis sp. nov., isolated from the surface seawater at coast of Xiamen, Fujian.</title>
        <authorList>
            <person name="Lyu L."/>
        </authorList>
    </citation>
    <scope>NUCLEOTIDE SEQUENCE</scope>
    <source>
        <strain evidence="3">11-3</strain>
    </source>
</reference>
<dbReference type="PROSITE" id="PS51257">
    <property type="entry name" value="PROKAR_LIPOPROTEIN"/>
    <property type="match status" value="1"/>
</dbReference>
<keyword evidence="1" id="KW-1133">Transmembrane helix</keyword>
<sequence>MEIMRSVFFLAAMLLAGCVAGAANAATFHYRLTHDHTLFSDVSSYTDTSDGDVYHASLSSADDPWGLPLLFAGLTAGNSYDFRAEITDDTVVSCSIGTFDCKPAFDPYFSYTSTTPLMFGDELFHVSFGEAKRAANSMLVSDVHDGNSAGFYIPQGAAMINVRTRSTYFTVSEPAPVPLPAGIALLPVGLAGLAVLRRRKRAA</sequence>
<dbReference type="AlphaFoldDB" id="A0A926GE67"/>
<comment type="caution">
    <text evidence="3">The sequence shown here is derived from an EMBL/GenBank/DDBJ whole genome shotgun (WGS) entry which is preliminary data.</text>
</comment>
<dbReference type="InterPro" id="IPR022472">
    <property type="entry name" value="VPLPA-CTERM"/>
</dbReference>
<feature type="signal peptide" evidence="2">
    <location>
        <begin position="1"/>
        <end position="25"/>
    </location>
</feature>
<accession>A0A926GE67</accession>
<name>A0A926GE67_9RHOB</name>
<gene>
    <name evidence="3" type="ORF">H4P12_03095</name>
</gene>
<organism evidence="3 4">
    <name type="scientific">Paracoccus amoyensis</name>
    <dbReference type="NCBI Taxonomy" id="2760093"/>
    <lineage>
        <taxon>Bacteria</taxon>
        <taxon>Pseudomonadati</taxon>
        <taxon>Pseudomonadota</taxon>
        <taxon>Alphaproteobacteria</taxon>
        <taxon>Rhodobacterales</taxon>
        <taxon>Paracoccaceae</taxon>
        <taxon>Paracoccus</taxon>
    </lineage>
</organism>
<keyword evidence="2" id="KW-0732">Signal</keyword>
<keyword evidence="4" id="KW-1185">Reference proteome</keyword>
<dbReference type="EMBL" id="JACOQL010000001">
    <property type="protein sequence ID" value="MBC9245719.1"/>
    <property type="molecule type" value="Genomic_DNA"/>
</dbReference>
<evidence type="ECO:0000256" key="2">
    <source>
        <dbReference type="SAM" id="SignalP"/>
    </source>
</evidence>
<proteinExistence type="predicted"/>
<dbReference type="Proteomes" id="UP000608594">
    <property type="component" value="Unassembled WGS sequence"/>
</dbReference>
<evidence type="ECO:0000256" key="1">
    <source>
        <dbReference type="SAM" id="Phobius"/>
    </source>
</evidence>